<proteinExistence type="predicted"/>
<dbReference type="InterPro" id="IPR036361">
    <property type="entry name" value="SAP_dom_sf"/>
</dbReference>
<keyword evidence="3" id="KW-1185">Reference proteome</keyword>
<feature type="domain" description="SAP" evidence="1">
    <location>
        <begin position="179"/>
        <end position="213"/>
    </location>
</feature>
<dbReference type="AlphaFoldDB" id="A0A1E7FFR0"/>
<dbReference type="InParanoid" id="A0A1E7FFR0"/>
<dbReference type="EMBL" id="KV784358">
    <property type="protein sequence ID" value="OEU16976.1"/>
    <property type="molecule type" value="Genomic_DNA"/>
</dbReference>
<dbReference type="SMART" id="SM00513">
    <property type="entry name" value="SAP"/>
    <property type="match status" value="1"/>
</dbReference>
<name>A0A1E7FFR0_9STRA</name>
<accession>A0A1E7FFR0</accession>
<evidence type="ECO:0000313" key="2">
    <source>
        <dbReference type="EMBL" id="OEU16976.1"/>
    </source>
</evidence>
<dbReference type="SUPFAM" id="SSF68906">
    <property type="entry name" value="SAP domain"/>
    <property type="match status" value="1"/>
</dbReference>
<dbReference type="Gene3D" id="1.10.720.30">
    <property type="entry name" value="SAP domain"/>
    <property type="match status" value="1"/>
</dbReference>
<protein>
    <recommendedName>
        <fullName evidence="1">SAP domain-containing protein</fullName>
    </recommendedName>
</protein>
<organism evidence="2 3">
    <name type="scientific">Fragilariopsis cylindrus CCMP1102</name>
    <dbReference type="NCBI Taxonomy" id="635003"/>
    <lineage>
        <taxon>Eukaryota</taxon>
        <taxon>Sar</taxon>
        <taxon>Stramenopiles</taxon>
        <taxon>Ochrophyta</taxon>
        <taxon>Bacillariophyta</taxon>
        <taxon>Bacillariophyceae</taxon>
        <taxon>Bacillariophycidae</taxon>
        <taxon>Bacillariales</taxon>
        <taxon>Bacillariaceae</taxon>
        <taxon>Fragilariopsis</taxon>
    </lineage>
</organism>
<evidence type="ECO:0000313" key="3">
    <source>
        <dbReference type="Proteomes" id="UP000095751"/>
    </source>
</evidence>
<evidence type="ECO:0000259" key="1">
    <source>
        <dbReference type="PROSITE" id="PS50800"/>
    </source>
</evidence>
<dbReference type="InterPro" id="IPR003034">
    <property type="entry name" value="SAP_dom"/>
</dbReference>
<dbReference type="KEGG" id="fcy:FRACYDRAFT_269169"/>
<gene>
    <name evidence="2" type="ORF">FRACYDRAFT_269169</name>
</gene>
<dbReference type="OrthoDB" id="2017782at2759"/>
<dbReference type="Proteomes" id="UP000095751">
    <property type="component" value="Unassembled WGS sequence"/>
</dbReference>
<dbReference type="PROSITE" id="PS50800">
    <property type="entry name" value="SAP"/>
    <property type="match status" value="1"/>
</dbReference>
<sequence>MVETRKVLKLTNELFVATVEQKIDVEVVARAQLLSIVAGDEKLSSQPNAQRLILDRKKRKLNAWYYLGLHYDVTGNKEESKRCIKMAFKLAGFNAGKSSDIMATLPLLHMTARDWFDDDPYCDDDDEKDGFDDNFDFDPTGTTTTTIDSVIEEESDDSQDHLSDAYSDPVVEESIKKSLEKMKFPQIKDALLIRGLSVTGSKQVLKERLFISLMDDAGFQSGFAP</sequence>
<reference evidence="2 3" key="1">
    <citation type="submission" date="2016-09" db="EMBL/GenBank/DDBJ databases">
        <title>Extensive genetic diversity and differential bi-allelic expression allows diatom success in the polar Southern Ocean.</title>
        <authorList>
            <consortium name="DOE Joint Genome Institute"/>
            <person name="Mock T."/>
            <person name="Otillar R.P."/>
            <person name="Strauss J."/>
            <person name="Dupont C."/>
            <person name="Frickenhaus S."/>
            <person name="Maumus F."/>
            <person name="Mcmullan M."/>
            <person name="Sanges R."/>
            <person name="Schmutz J."/>
            <person name="Toseland A."/>
            <person name="Valas R."/>
            <person name="Veluchamy A."/>
            <person name="Ward B.J."/>
            <person name="Allen A."/>
            <person name="Barry K."/>
            <person name="Falciatore A."/>
            <person name="Ferrante M."/>
            <person name="Fortunato A.E."/>
            <person name="Gloeckner G."/>
            <person name="Gruber A."/>
            <person name="Hipkin R."/>
            <person name="Janech M."/>
            <person name="Kroth P."/>
            <person name="Leese F."/>
            <person name="Lindquist E."/>
            <person name="Lyon B.R."/>
            <person name="Martin J."/>
            <person name="Mayer C."/>
            <person name="Parker M."/>
            <person name="Quesneville H."/>
            <person name="Raymond J."/>
            <person name="Uhlig C."/>
            <person name="Valentin K.U."/>
            <person name="Worden A.Z."/>
            <person name="Armbrust E.V."/>
            <person name="Bowler C."/>
            <person name="Green B."/>
            <person name="Moulton V."/>
            <person name="Van Oosterhout C."/>
            <person name="Grigoriev I."/>
        </authorList>
    </citation>
    <scope>NUCLEOTIDE SEQUENCE [LARGE SCALE GENOMIC DNA]</scope>
    <source>
        <strain evidence="2 3">CCMP1102</strain>
    </source>
</reference>